<dbReference type="InterPro" id="IPR036565">
    <property type="entry name" value="Mur-like_cat_sf"/>
</dbReference>
<evidence type="ECO:0000256" key="18">
    <source>
        <dbReference type="ARBA" id="ARBA00081560"/>
    </source>
</evidence>
<dbReference type="STRING" id="698762.SAMN00808754_1009"/>
<feature type="binding site" evidence="19">
    <location>
        <begin position="112"/>
        <end position="118"/>
    </location>
    <ligand>
        <name>ATP</name>
        <dbReference type="ChEBI" id="CHEBI:30616"/>
    </ligand>
</feature>
<gene>
    <name evidence="19" type="primary">murE</name>
    <name evidence="24" type="ORF">SAMN00808754_1009</name>
</gene>
<evidence type="ECO:0000256" key="14">
    <source>
        <dbReference type="ARBA" id="ARBA00066633"/>
    </source>
</evidence>
<keyword evidence="5 19" id="KW-0132">Cell division</keyword>
<feature type="binding site" evidence="19">
    <location>
        <position position="467"/>
    </location>
    <ligand>
        <name>meso-2,6-diaminopimelate</name>
        <dbReference type="ChEBI" id="CHEBI:57791"/>
    </ligand>
</feature>
<comment type="caution">
    <text evidence="19">Lacks conserved residue(s) required for the propagation of feature annotation.</text>
</comment>
<dbReference type="GO" id="GO:0004326">
    <property type="term" value="F:tetrahydrofolylpolyglutamate synthase activity"/>
    <property type="evidence" value="ECO:0007669"/>
    <property type="project" value="InterPro"/>
</dbReference>
<evidence type="ECO:0000256" key="6">
    <source>
        <dbReference type="ARBA" id="ARBA00022741"/>
    </source>
</evidence>
<feature type="short sequence motif" description="Meso-diaminopimelate recognition motif" evidence="19">
    <location>
        <begin position="410"/>
        <end position="413"/>
    </location>
</feature>
<evidence type="ECO:0000256" key="2">
    <source>
        <dbReference type="ARBA" id="ARBA00005898"/>
    </source>
</evidence>
<dbReference type="NCBIfam" id="TIGR01085">
    <property type="entry name" value="murE"/>
    <property type="match status" value="1"/>
</dbReference>
<dbReference type="Gene3D" id="3.90.190.20">
    <property type="entry name" value="Mur ligase, C-terminal domain"/>
    <property type="match status" value="1"/>
</dbReference>
<feature type="binding site" evidence="19">
    <location>
        <begin position="154"/>
        <end position="155"/>
    </location>
    <ligand>
        <name>UDP-N-acetyl-alpha-D-muramoyl-L-alanyl-D-glutamate</name>
        <dbReference type="ChEBI" id="CHEBI:83900"/>
    </ligand>
</feature>
<dbReference type="InterPro" id="IPR035911">
    <property type="entry name" value="MurE/MurF_N"/>
</dbReference>
<evidence type="ECO:0000259" key="21">
    <source>
        <dbReference type="Pfam" id="PF01225"/>
    </source>
</evidence>
<dbReference type="GO" id="GO:0051301">
    <property type="term" value="P:cell division"/>
    <property type="evidence" value="ECO:0007669"/>
    <property type="project" value="UniProtKB-KW"/>
</dbReference>
<dbReference type="Proteomes" id="UP000192569">
    <property type="component" value="Chromosome I"/>
</dbReference>
<dbReference type="UniPathway" id="UPA00219"/>
<dbReference type="AlphaFoldDB" id="A0A1W1VMN7"/>
<dbReference type="Gene3D" id="3.40.1190.10">
    <property type="entry name" value="Mur-like, catalytic domain"/>
    <property type="match status" value="1"/>
</dbReference>
<evidence type="ECO:0000256" key="17">
    <source>
        <dbReference type="ARBA" id="ARBA00076158"/>
    </source>
</evidence>
<dbReference type="GO" id="GO:0005524">
    <property type="term" value="F:ATP binding"/>
    <property type="evidence" value="ECO:0007669"/>
    <property type="project" value="UniProtKB-UniRule"/>
</dbReference>
<keyword evidence="25" id="KW-1185">Reference proteome</keyword>
<evidence type="ECO:0000259" key="23">
    <source>
        <dbReference type="Pfam" id="PF08245"/>
    </source>
</evidence>
<evidence type="ECO:0000256" key="4">
    <source>
        <dbReference type="ARBA" id="ARBA00022598"/>
    </source>
</evidence>
<comment type="PTM">
    <text evidence="19">Carboxylation is probably crucial for Mg(2+) binding and, consequently, for the gamma-phosphate positioning of ATP.</text>
</comment>
<keyword evidence="10 19" id="KW-0131">Cell cycle</keyword>
<comment type="subcellular location">
    <subcellularLocation>
        <location evidence="19 20">Cytoplasm</location>
    </subcellularLocation>
</comment>
<dbReference type="EC" id="6.3.2.13" evidence="14 19"/>
<dbReference type="PANTHER" id="PTHR23135:SF4">
    <property type="entry name" value="UDP-N-ACETYLMURAMOYL-L-ALANYL-D-GLUTAMATE--2,6-DIAMINOPIMELATE LIGASE MURE HOMOLOG, CHLOROPLASTIC"/>
    <property type="match status" value="1"/>
</dbReference>
<dbReference type="PROSITE" id="PS01011">
    <property type="entry name" value="FOLYLPOLYGLU_SYNT_1"/>
    <property type="match status" value="1"/>
</dbReference>
<keyword evidence="3 19" id="KW-0963">Cytoplasm</keyword>
<dbReference type="GO" id="GO:0008360">
    <property type="term" value="P:regulation of cell shape"/>
    <property type="evidence" value="ECO:0007669"/>
    <property type="project" value="UniProtKB-KW"/>
</dbReference>
<protein>
    <recommendedName>
        <fullName evidence="15 19">UDP-N-acetylmuramoyl-L-alanyl-D-glutamate--2,6-diaminopimelate ligase</fullName>
        <ecNumber evidence="14 19">6.3.2.13</ecNumber>
    </recommendedName>
    <alternativeName>
        <fullName evidence="16 19">Meso-A2pm-adding enzyme</fullName>
    </alternativeName>
    <alternativeName>
        <fullName evidence="17 19">Meso-diaminopimelate-adding enzyme</fullName>
    </alternativeName>
    <alternativeName>
        <fullName evidence="18 19">UDP-MurNAc-L-Ala-D-Glu:meso-diaminopimelate ligase</fullName>
    </alternativeName>
    <alternativeName>
        <fullName evidence="19">UDP-MurNAc-tripeptide synthetase</fullName>
    </alternativeName>
    <alternativeName>
        <fullName evidence="19">UDP-N-acetylmuramyl-tripeptide synthetase</fullName>
    </alternativeName>
</protein>
<dbReference type="GO" id="GO:0005737">
    <property type="term" value="C:cytoplasm"/>
    <property type="evidence" value="ECO:0007669"/>
    <property type="project" value="UniProtKB-SubCell"/>
</dbReference>
<dbReference type="InterPro" id="IPR000713">
    <property type="entry name" value="Mur_ligase_N"/>
</dbReference>
<keyword evidence="9 19" id="KW-0573">Peptidoglycan synthesis</keyword>
<keyword evidence="8 19" id="KW-0133">Cell shape</keyword>
<reference evidence="24 25" key="1">
    <citation type="submission" date="2017-04" db="EMBL/GenBank/DDBJ databases">
        <authorList>
            <person name="Afonso C.L."/>
            <person name="Miller P.J."/>
            <person name="Scott M.A."/>
            <person name="Spackman E."/>
            <person name="Goraichik I."/>
            <person name="Dimitrov K.M."/>
            <person name="Suarez D.L."/>
            <person name="Swayne D.E."/>
        </authorList>
    </citation>
    <scope>NUCLEOTIDE SEQUENCE [LARGE SCALE GENOMIC DNA]</scope>
    <source>
        <strain evidence="24 25">ToBE</strain>
    </source>
</reference>
<dbReference type="Pfam" id="PF01225">
    <property type="entry name" value="Mur_ligase"/>
    <property type="match status" value="1"/>
</dbReference>
<feature type="binding site" evidence="19">
    <location>
        <position position="386"/>
    </location>
    <ligand>
        <name>meso-2,6-diaminopimelate</name>
        <dbReference type="ChEBI" id="CHEBI:57791"/>
    </ligand>
</feature>
<dbReference type="InterPro" id="IPR018109">
    <property type="entry name" value="Folylpolyglutamate_synth_CS"/>
</dbReference>
<evidence type="ECO:0000259" key="22">
    <source>
        <dbReference type="Pfam" id="PF02875"/>
    </source>
</evidence>
<dbReference type="SUPFAM" id="SSF53623">
    <property type="entry name" value="MurD-like peptide ligases, catalytic domain"/>
    <property type="match status" value="1"/>
</dbReference>
<evidence type="ECO:0000256" key="12">
    <source>
        <dbReference type="ARBA" id="ARBA00050251"/>
    </source>
</evidence>
<accession>A0A1W1VMN7</accession>
<evidence type="ECO:0000256" key="8">
    <source>
        <dbReference type="ARBA" id="ARBA00022960"/>
    </source>
</evidence>
<keyword evidence="6 19" id="KW-0547">Nucleotide-binding</keyword>
<proteinExistence type="inferred from homology"/>
<evidence type="ECO:0000256" key="5">
    <source>
        <dbReference type="ARBA" id="ARBA00022618"/>
    </source>
</evidence>
<keyword evidence="11 19" id="KW-0961">Cell wall biogenesis/degradation</keyword>
<dbReference type="FunFam" id="3.90.190.20:FF:000006">
    <property type="entry name" value="UDP-N-acetylmuramoyl-L-alanyl-D-glutamate--2,6-diaminopimelate ligase"/>
    <property type="match status" value="1"/>
</dbReference>
<keyword evidence="19" id="KW-0460">Magnesium</keyword>
<comment type="function">
    <text evidence="13 19">Catalyzes the addition of meso-diaminopimelic acid to the nucleotide precursor UDP-N-acetylmuramoyl-L-alanyl-D-glutamate (UMAG) in the biosynthesis of bacterial cell-wall peptidoglycan.</text>
</comment>
<dbReference type="GO" id="GO:0008765">
    <property type="term" value="F:UDP-N-acetylmuramoylalanyl-D-glutamate-2,6-diaminopimelate ligase activity"/>
    <property type="evidence" value="ECO:0007669"/>
    <property type="project" value="UniProtKB-UniRule"/>
</dbReference>
<evidence type="ECO:0000256" key="20">
    <source>
        <dbReference type="RuleBase" id="RU004135"/>
    </source>
</evidence>
<organism evidence="24 25">
    <name type="scientific">Thermanaeromonas toyohensis ToBE</name>
    <dbReference type="NCBI Taxonomy" id="698762"/>
    <lineage>
        <taxon>Bacteria</taxon>
        <taxon>Bacillati</taxon>
        <taxon>Bacillota</taxon>
        <taxon>Clostridia</taxon>
        <taxon>Neomoorellales</taxon>
        <taxon>Neomoorellaceae</taxon>
        <taxon>Thermanaeromonas</taxon>
    </lineage>
</organism>
<dbReference type="PANTHER" id="PTHR23135">
    <property type="entry name" value="MUR LIGASE FAMILY MEMBER"/>
    <property type="match status" value="1"/>
</dbReference>
<feature type="domain" description="Mur ligase N-terminal catalytic" evidence="21">
    <location>
        <begin position="25"/>
        <end position="98"/>
    </location>
</feature>
<feature type="binding site" evidence="19">
    <location>
        <position position="463"/>
    </location>
    <ligand>
        <name>meso-2,6-diaminopimelate</name>
        <dbReference type="ChEBI" id="CHEBI:57791"/>
    </ligand>
</feature>
<evidence type="ECO:0000256" key="13">
    <source>
        <dbReference type="ARBA" id="ARBA00056782"/>
    </source>
</evidence>
<feature type="binding site" evidence="19">
    <location>
        <position position="181"/>
    </location>
    <ligand>
        <name>UDP-N-acetyl-alpha-D-muramoyl-L-alanyl-D-glutamate</name>
        <dbReference type="ChEBI" id="CHEBI:83900"/>
    </ligand>
</feature>
<dbReference type="InterPro" id="IPR036615">
    <property type="entry name" value="Mur_ligase_C_dom_sf"/>
</dbReference>
<comment type="catalytic activity">
    <reaction evidence="12 19">
        <text>UDP-N-acetyl-alpha-D-muramoyl-L-alanyl-D-glutamate + meso-2,6-diaminopimelate + ATP = UDP-N-acetyl-alpha-D-muramoyl-L-alanyl-gamma-D-glutamyl-meso-2,6-diaminopimelate + ADP + phosphate + H(+)</text>
        <dbReference type="Rhea" id="RHEA:23676"/>
        <dbReference type="ChEBI" id="CHEBI:15378"/>
        <dbReference type="ChEBI" id="CHEBI:30616"/>
        <dbReference type="ChEBI" id="CHEBI:43474"/>
        <dbReference type="ChEBI" id="CHEBI:57791"/>
        <dbReference type="ChEBI" id="CHEBI:83900"/>
        <dbReference type="ChEBI" id="CHEBI:83905"/>
        <dbReference type="ChEBI" id="CHEBI:456216"/>
        <dbReference type="EC" id="6.3.2.13"/>
    </reaction>
</comment>
<keyword evidence="4 19" id="KW-0436">Ligase</keyword>
<comment type="similarity">
    <text evidence="2 19">Belongs to the MurCDEF family. MurE subfamily.</text>
</comment>
<evidence type="ECO:0000256" key="19">
    <source>
        <dbReference type="HAMAP-Rule" id="MF_00208"/>
    </source>
</evidence>
<dbReference type="SUPFAM" id="SSF63418">
    <property type="entry name" value="MurE/MurF N-terminal domain"/>
    <property type="match status" value="1"/>
</dbReference>
<sequence>MMLSLKELSSVVEVLDRGGDQGVLIRGLHYDSRRVEPGFLFVAVPGFRTDGHLYLKEAAERGAVAAVIQKEVPLPPGISWIRVRDTRMALADLAAYFYGYPSRRLRLFGVTGTNGKTTTTYLIEGLLSQAGRPTGLLGTVANRLGEQVLTTEHTTPESLDLQRLLAWMVDSGAEAVAMEVSSHALALERVRGTEFDVAVFTNLTQDHLDFHRNMEDYFNAKAKLFTSLGEGFKSGFKYAVINSDDLWSPRLIALTKVPVITYGLRTKAMVRAENVKMESTGTFLEVVCAGQRYPLHLKLVGQFNVYNALAAWSVGWQEGLEPHVIADILSRLEGAPGRFEKVEAGQDFTVIVDYAHTPDGLENVLRAARQVTPGRVIVVFGCGGDRDRTKRPLMGEAAAKLSDFCVITSDNPRSEDPEAIIAEILPGVERVKTRDYIVEVDRRRAIARALEMARSGDTVVIAGKGHETYQLIGGKVLPFDDRQVAREELKRLGWKG</sequence>
<evidence type="ECO:0000256" key="11">
    <source>
        <dbReference type="ARBA" id="ARBA00023316"/>
    </source>
</evidence>
<comment type="cofactor">
    <cofactor evidence="19">
        <name>Mg(2+)</name>
        <dbReference type="ChEBI" id="CHEBI:18420"/>
    </cofactor>
</comment>
<evidence type="ECO:0000256" key="7">
    <source>
        <dbReference type="ARBA" id="ARBA00022840"/>
    </source>
</evidence>
<evidence type="ECO:0000313" key="24">
    <source>
        <dbReference type="EMBL" id="SMB94311.1"/>
    </source>
</evidence>
<dbReference type="GO" id="GO:0009252">
    <property type="term" value="P:peptidoglycan biosynthetic process"/>
    <property type="evidence" value="ECO:0007669"/>
    <property type="project" value="UniProtKB-UniRule"/>
</dbReference>
<dbReference type="Pfam" id="PF08245">
    <property type="entry name" value="Mur_ligase_M"/>
    <property type="match status" value="1"/>
</dbReference>
<dbReference type="InterPro" id="IPR013221">
    <property type="entry name" value="Mur_ligase_cen"/>
</dbReference>
<comment type="pathway">
    <text evidence="1 19 20">Cell wall biogenesis; peptidoglycan biosynthesis.</text>
</comment>
<name>A0A1W1VMN7_9FIRM</name>
<dbReference type="EMBL" id="LT838272">
    <property type="protein sequence ID" value="SMB94311.1"/>
    <property type="molecule type" value="Genomic_DNA"/>
</dbReference>
<dbReference type="InterPro" id="IPR004101">
    <property type="entry name" value="Mur_ligase_C"/>
</dbReference>
<keyword evidence="7 19" id="KW-0067">ATP-binding</keyword>
<dbReference type="HAMAP" id="MF_00208">
    <property type="entry name" value="MurE"/>
    <property type="match status" value="1"/>
</dbReference>
<dbReference type="GO" id="GO:0000287">
    <property type="term" value="F:magnesium ion binding"/>
    <property type="evidence" value="ECO:0007669"/>
    <property type="project" value="UniProtKB-UniRule"/>
</dbReference>
<dbReference type="InterPro" id="IPR005761">
    <property type="entry name" value="UDP-N-AcMur-Glu-dNH2Pim_ligase"/>
</dbReference>
<evidence type="ECO:0000256" key="10">
    <source>
        <dbReference type="ARBA" id="ARBA00023306"/>
    </source>
</evidence>
<dbReference type="NCBIfam" id="NF001124">
    <property type="entry name" value="PRK00139.1-2"/>
    <property type="match status" value="1"/>
</dbReference>
<feature type="domain" description="Mur ligase central" evidence="23">
    <location>
        <begin position="110"/>
        <end position="313"/>
    </location>
</feature>
<feature type="binding site" evidence="19">
    <location>
        <position position="189"/>
    </location>
    <ligand>
        <name>UDP-N-acetyl-alpha-D-muramoyl-L-alanyl-D-glutamate</name>
        <dbReference type="ChEBI" id="CHEBI:83900"/>
    </ligand>
</feature>
<dbReference type="GO" id="GO:0071555">
    <property type="term" value="P:cell wall organization"/>
    <property type="evidence" value="ECO:0007669"/>
    <property type="project" value="UniProtKB-KW"/>
</dbReference>
<feature type="binding site" evidence="19">
    <location>
        <position position="32"/>
    </location>
    <ligand>
        <name>UDP-N-acetyl-alpha-D-muramoyl-L-alanyl-D-glutamate</name>
        <dbReference type="ChEBI" id="CHEBI:83900"/>
    </ligand>
</feature>
<feature type="binding site" evidence="19">
    <location>
        <begin position="410"/>
        <end position="413"/>
    </location>
    <ligand>
        <name>meso-2,6-diaminopimelate</name>
        <dbReference type="ChEBI" id="CHEBI:57791"/>
    </ligand>
</feature>
<evidence type="ECO:0000256" key="9">
    <source>
        <dbReference type="ARBA" id="ARBA00022984"/>
    </source>
</evidence>
<feature type="domain" description="Mur ligase C-terminal" evidence="22">
    <location>
        <begin position="337"/>
        <end position="465"/>
    </location>
</feature>
<feature type="modified residue" description="N6-carboxylysine" evidence="19">
    <location>
        <position position="221"/>
    </location>
</feature>
<dbReference type="Pfam" id="PF02875">
    <property type="entry name" value="Mur_ligase_C"/>
    <property type="match status" value="1"/>
</dbReference>
<evidence type="ECO:0000256" key="15">
    <source>
        <dbReference type="ARBA" id="ARBA00072883"/>
    </source>
</evidence>
<evidence type="ECO:0000256" key="3">
    <source>
        <dbReference type="ARBA" id="ARBA00022490"/>
    </source>
</evidence>
<evidence type="ECO:0000256" key="16">
    <source>
        <dbReference type="ARBA" id="ARBA00075482"/>
    </source>
</evidence>
<dbReference type="Gene3D" id="3.40.1390.10">
    <property type="entry name" value="MurE/MurF, N-terminal domain"/>
    <property type="match status" value="1"/>
</dbReference>
<dbReference type="SUPFAM" id="SSF53244">
    <property type="entry name" value="MurD-like peptide ligases, peptide-binding domain"/>
    <property type="match status" value="1"/>
</dbReference>
<dbReference type="NCBIfam" id="NF001126">
    <property type="entry name" value="PRK00139.1-4"/>
    <property type="match status" value="1"/>
</dbReference>
<evidence type="ECO:0000313" key="25">
    <source>
        <dbReference type="Proteomes" id="UP000192569"/>
    </source>
</evidence>
<evidence type="ECO:0000256" key="1">
    <source>
        <dbReference type="ARBA" id="ARBA00004752"/>
    </source>
</evidence>